<evidence type="ECO:0000256" key="1">
    <source>
        <dbReference type="SAM" id="Phobius"/>
    </source>
</evidence>
<keyword evidence="1" id="KW-0812">Transmembrane</keyword>
<comment type="caution">
    <text evidence="2">The sequence shown here is derived from an EMBL/GenBank/DDBJ whole genome shotgun (WGS) entry which is preliminary data.</text>
</comment>
<organism evidence="2 3">
    <name type="scientific">Sphaerospermopsis aphanizomenoides LEGE 00250</name>
    <dbReference type="NCBI Taxonomy" id="2777972"/>
    <lineage>
        <taxon>Bacteria</taxon>
        <taxon>Bacillati</taxon>
        <taxon>Cyanobacteriota</taxon>
        <taxon>Cyanophyceae</taxon>
        <taxon>Nostocales</taxon>
        <taxon>Aphanizomenonaceae</taxon>
        <taxon>Sphaerospermopsis</taxon>
        <taxon>Sphaerospermopsis aphanizomenoides</taxon>
    </lineage>
</organism>
<feature type="transmembrane region" description="Helical" evidence="1">
    <location>
        <begin position="47"/>
        <end position="65"/>
    </location>
</feature>
<evidence type="ECO:0000313" key="3">
    <source>
        <dbReference type="Proteomes" id="UP000606776"/>
    </source>
</evidence>
<dbReference type="RefSeq" id="WP_193943811.1">
    <property type="nucleotide sequence ID" value="NZ_JADEWB010000155.1"/>
</dbReference>
<protein>
    <submittedName>
        <fullName evidence="2">Uncharacterized protein</fullName>
    </submittedName>
</protein>
<dbReference type="EMBL" id="JADEWB010000155">
    <property type="protein sequence ID" value="MBE9238262.1"/>
    <property type="molecule type" value="Genomic_DNA"/>
</dbReference>
<proteinExistence type="predicted"/>
<sequence length="337" mass="39948">MNLPLEILLSLFLELLIGLWLIWQAVKINSNIDIFQIVVNWFRDRPIILPSLVFLMFPFLAAYIFRDLLKDTNINIGIASVNKAISDKIFDKILLVLATVTSFLIGNRFLEGFKKSQGEKKVAKLIVASMESHLVYLSEIIRCLEEYLFEETNKKLLLRNQEQGLNYQELCLKNLDGRLEQIKNDYIYESALKEIGILNSEYINIIYDYSMFLNSILYEISKIHYIKKEAFMYDLQQQIYEFSINTKLDIMIITKEILQDYEKFHNHKECVKYYYTQKVCIDIHEGKQTIPKKDNMGQKILIRTHRLFKDFGLFSELDDAYDKNQIEFEVNRKMEDF</sequence>
<gene>
    <name evidence="2" type="ORF">IQ227_20115</name>
</gene>
<keyword evidence="3" id="KW-1185">Reference proteome</keyword>
<evidence type="ECO:0000313" key="2">
    <source>
        <dbReference type="EMBL" id="MBE9238262.1"/>
    </source>
</evidence>
<reference evidence="2 3" key="1">
    <citation type="submission" date="2020-10" db="EMBL/GenBank/DDBJ databases">
        <authorList>
            <person name="Castelo-Branco R."/>
            <person name="Eusebio N."/>
            <person name="Adriana R."/>
            <person name="Vieira A."/>
            <person name="Brugerolle De Fraissinette N."/>
            <person name="Rezende De Castro R."/>
            <person name="Schneider M.P."/>
            <person name="Vasconcelos V."/>
            <person name="Leao P.N."/>
        </authorList>
    </citation>
    <scope>NUCLEOTIDE SEQUENCE [LARGE SCALE GENOMIC DNA]</scope>
    <source>
        <strain evidence="2 3">LEGE 00250</strain>
    </source>
</reference>
<dbReference type="Proteomes" id="UP000606776">
    <property type="component" value="Unassembled WGS sequence"/>
</dbReference>
<name>A0ABR9VKT7_9CYAN</name>
<feature type="transmembrane region" description="Helical" evidence="1">
    <location>
        <begin position="6"/>
        <end position="26"/>
    </location>
</feature>
<accession>A0ABR9VKT7</accession>
<keyword evidence="1" id="KW-0472">Membrane</keyword>
<keyword evidence="1" id="KW-1133">Transmembrane helix</keyword>
<feature type="transmembrane region" description="Helical" evidence="1">
    <location>
        <begin position="93"/>
        <end position="110"/>
    </location>
</feature>